<keyword evidence="5" id="KW-1185">Reference proteome</keyword>
<dbReference type="InterPro" id="IPR014748">
    <property type="entry name" value="Enoyl-CoA_hydra_C"/>
</dbReference>
<reference evidence="4 5" key="1">
    <citation type="journal article" date="2011" name="J. Bacteriol.">
        <title>Complete genome sequences of the chemolithoautotrophic Oligotropha carboxidovorans strains OM4 and OM5.</title>
        <authorList>
            <person name="Volland S."/>
            <person name="Rachinger M."/>
            <person name="Strittmatter A."/>
            <person name="Daniel R."/>
            <person name="Gottschalk G."/>
            <person name="Meyer O."/>
        </authorList>
    </citation>
    <scope>NUCLEOTIDE SEQUENCE [LARGE SCALE GENOMIC DNA]</scope>
    <source>
        <strain evidence="5">ATCC 49405 / DSM 1227 / KCTC 32145 / OM5</strain>
    </source>
</reference>
<dbReference type="HOGENOM" id="CLU_009834_7_6_5"/>
<dbReference type="PANTHER" id="PTHR11941:SF54">
    <property type="entry name" value="ENOYL-COA HYDRATASE, MITOCHONDRIAL"/>
    <property type="match status" value="1"/>
</dbReference>
<dbReference type="eggNOG" id="COG1024">
    <property type="taxonomic scope" value="Bacteria"/>
</dbReference>
<evidence type="ECO:0000313" key="4">
    <source>
        <dbReference type="EMBL" id="AEI07654.1"/>
    </source>
</evidence>
<dbReference type="KEGG" id="ocg:OCA5_c29630"/>
<dbReference type="InterPro" id="IPR029045">
    <property type="entry name" value="ClpP/crotonase-like_dom_sf"/>
</dbReference>
<dbReference type="EMBL" id="CP002826">
    <property type="protein sequence ID" value="AEI07654.1"/>
    <property type="molecule type" value="Genomic_DNA"/>
</dbReference>
<dbReference type="SUPFAM" id="SSF52096">
    <property type="entry name" value="ClpP/crotonase"/>
    <property type="match status" value="1"/>
</dbReference>
<dbReference type="STRING" id="504832.OCA5_c29630"/>
<accession>B6JBR4</accession>
<evidence type="ECO:0000313" key="5">
    <source>
        <dbReference type="Proteomes" id="UP000007730"/>
    </source>
</evidence>
<dbReference type="KEGG" id="oca:OCAR_4995"/>
<evidence type="ECO:0000256" key="2">
    <source>
        <dbReference type="ARBA" id="ARBA00023239"/>
    </source>
</evidence>
<organism evidence="4 5">
    <name type="scientific">Afipia carboxidovorans (strain ATCC 49405 / DSM 1227 / KCTC 32145 / OM5)</name>
    <name type="common">Oligotropha carboxidovorans</name>
    <dbReference type="NCBI Taxonomy" id="504832"/>
    <lineage>
        <taxon>Bacteria</taxon>
        <taxon>Pseudomonadati</taxon>
        <taxon>Pseudomonadota</taxon>
        <taxon>Alphaproteobacteria</taxon>
        <taxon>Hyphomicrobiales</taxon>
        <taxon>Nitrobacteraceae</taxon>
        <taxon>Afipia</taxon>
    </lineage>
</organism>
<keyword evidence="2 4" id="KW-0456">Lyase</keyword>
<dbReference type="AlphaFoldDB" id="B6JBR4"/>
<dbReference type="Gene3D" id="1.10.12.10">
    <property type="entry name" value="Lyase 2-enoyl-coa Hydratase, Chain A, domain 2"/>
    <property type="match status" value="1"/>
</dbReference>
<dbReference type="EC" id="4.2.1.-" evidence="4"/>
<sequence length="259" mass="27754">MLEFCKVERDEHLLLVTLNRPDVMNALHRPANLELEKVFNDFSTDPELWVCIVTGAGDKAFSAGNDLKYLAAGNDATVPPSGFGGLTARFDLDKPVIAAVNGLALGGGFEIALACDIIVAAENASFGLPEPRVGLAATAGGLLRLTRQIPVKQAMSMILTGRSVTAEEGLRLGFVNEVTPEGACLERAKSLAREIIANSPLAVRAAKHIAYRGLDCVDLETLYRAQRNLPVAQTLYGSADALEGPKAFSERRKPVWLGR</sequence>
<evidence type="ECO:0000256" key="3">
    <source>
        <dbReference type="RuleBase" id="RU003707"/>
    </source>
</evidence>
<proteinExistence type="inferred from homology"/>
<dbReference type="RefSeq" id="WP_012562160.1">
    <property type="nucleotide sequence ID" value="NC_011386.1"/>
</dbReference>
<dbReference type="Proteomes" id="UP000007730">
    <property type="component" value="Chromosome"/>
</dbReference>
<dbReference type="InterPro" id="IPR001753">
    <property type="entry name" value="Enoyl-CoA_hydra/iso"/>
</dbReference>
<dbReference type="GO" id="GO:0006635">
    <property type="term" value="P:fatty acid beta-oxidation"/>
    <property type="evidence" value="ECO:0007669"/>
    <property type="project" value="TreeGrafter"/>
</dbReference>
<protein>
    <submittedName>
        <fullName evidence="4">Carnitinyl-CoA dehydratase CaiD</fullName>
        <ecNumber evidence="4">4.2.1.-</ecNumber>
    </submittedName>
</protein>
<dbReference type="PROSITE" id="PS00166">
    <property type="entry name" value="ENOYL_COA_HYDRATASE"/>
    <property type="match status" value="1"/>
</dbReference>
<dbReference type="CDD" id="cd06558">
    <property type="entry name" value="crotonase-like"/>
    <property type="match status" value="1"/>
</dbReference>
<name>B6JBR4_AFIC5</name>
<dbReference type="GO" id="GO:0016829">
    <property type="term" value="F:lyase activity"/>
    <property type="evidence" value="ECO:0007669"/>
    <property type="project" value="UniProtKB-KW"/>
</dbReference>
<comment type="similarity">
    <text evidence="1 3">Belongs to the enoyl-CoA hydratase/isomerase family.</text>
</comment>
<dbReference type="Gene3D" id="3.90.226.10">
    <property type="entry name" value="2-enoyl-CoA Hydratase, Chain A, domain 1"/>
    <property type="match status" value="1"/>
</dbReference>
<dbReference type="InterPro" id="IPR018376">
    <property type="entry name" value="Enoyl-CoA_hyd/isom_CS"/>
</dbReference>
<dbReference type="PANTHER" id="PTHR11941">
    <property type="entry name" value="ENOYL-COA HYDRATASE-RELATED"/>
    <property type="match status" value="1"/>
</dbReference>
<dbReference type="OrthoDB" id="5730382at2"/>
<dbReference type="Pfam" id="PF00378">
    <property type="entry name" value="ECH_1"/>
    <property type="match status" value="1"/>
</dbReference>
<evidence type="ECO:0000256" key="1">
    <source>
        <dbReference type="ARBA" id="ARBA00005254"/>
    </source>
</evidence>
<gene>
    <name evidence="4" type="primary">caiD</name>
    <name evidence="4" type="ordered locus">OCA5_c29630</name>
</gene>
<dbReference type="FunFam" id="3.90.226.10:FF:000009">
    <property type="entry name" value="Carnitinyl-CoA dehydratase"/>
    <property type="match status" value="1"/>
</dbReference>